<gene>
    <name evidence="1" type="ORF">ACFODO_11160</name>
    <name evidence="2" type="ORF">C9E89_012930</name>
</gene>
<evidence type="ECO:0000313" key="4">
    <source>
        <dbReference type="Proteomes" id="UP001595455"/>
    </source>
</evidence>
<comment type="caution">
    <text evidence="2">The sequence shown here is derived from an EMBL/GenBank/DDBJ whole genome shotgun (WGS) entry which is preliminary data.</text>
</comment>
<proteinExistence type="predicted"/>
<sequence length="128" mass="15450">MSVSYQCAFYCETHLVQLVGYLNEILALNLKENENKNAYFGILNLKEFDYDFFLTYQDHLENDRDLDFENYNVLLNITLLNKYDLEKQKVLMVEFFMELLEHLVQKDQTLTRAMTVYDVQAVLFKWHR</sequence>
<reference evidence="2 3" key="2">
    <citation type="submission" date="2018-08" db="EMBL/GenBank/DDBJ databases">
        <title>The draft genome of Acinetobacter sichuanensis strain WCHAc060041.</title>
        <authorList>
            <person name="Qin J."/>
            <person name="Feng Y."/>
            <person name="Zong Z."/>
        </authorList>
    </citation>
    <scope>NUCLEOTIDE SEQUENCE [LARGE SCALE GENOMIC DNA]</scope>
    <source>
        <strain evidence="2 3">WCHAc060041</strain>
    </source>
</reference>
<dbReference type="Proteomes" id="UP000240957">
    <property type="component" value="Unassembled WGS sequence"/>
</dbReference>
<dbReference type="AlphaFoldDB" id="A0A371YNX0"/>
<reference evidence="4" key="3">
    <citation type="journal article" date="2019" name="Int. J. Syst. Evol. Microbiol.">
        <title>The Global Catalogue of Microorganisms (GCM) 10K type strain sequencing project: providing services to taxonomists for standard genome sequencing and annotation.</title>
        <authorList>
            <consortium name="The Broad Institute Genomics Platform"/>
            <consortium name="The Broad Institute Genome Sequencing Center for Infectious Disease"/>
            <person name="Wu L."/>
            <person name="Ma J."/>
        </authorList>
    </citation>
    <scope>NUCLEOTIDE SEQUENCE [LARGE SCALE GENOMIC DNA]</scope>
    <source>
        <strain evidence="4">KCTC 62575</strain>
    </source>
</reference>
<dbReference type="EMBL" id="JBHRSF010000040">
    <property type="protein sequence ID" value="MFC2995820.1"/>
    <property type="molecule type" value="Genomic_DNA"/>
</dbReference>
<reference evidence="1" key="1">
    <citation type="journal article" date="2014" name="Int. J. Syst. Evol. Microbiol.">
        <title>Complete genome of a new Firmicutes species belonging to the dominant human colonic microbiota ('Ruminococcus bicirculans') reveals two chromosomes and a selective capacity to utilize plant glucans.</title>
        <authorList>
            <consortium name="NISC Comparative Sequencing Program"/>
            <person name="Wegmann U."/>
            <person name="Louis P."/>
            <person name="Goesmann A."/>
            <person name="Henrissat B."/>
            <person name="Duncan S.H."/>
            <person name="Flint H.J."/>
        </authorList>
    </citation>
    <scope>NUCLEOTIDE SEQUENCE</scope>
    <source>
        <strain evidence="1">KCTC 62575</strain>
    </source>
</reference>
<keyword evidence="4" id="KW-1185">Reference proteome</keyword>
<reference evidence="1" key="4">
    <citation type="submission" date="2024-09" db="EMBL/GenBank/DDBJ databases">
        <authorList>
            <person name="Sun Q."/>
            <person name="Mori K."/>
        </authorList>
    </citation>
    <scope>NUCLEOTIDE SEQUENCE</scope>
    <source>
        <strain evidence="1">KCTC 62575</strain>
    </source>
</reference>
<protein>
    <submittedName>
        <fullName evidence="2">Uncharacterized protein</fullName>
    </submittedName>
</protein>
<evidence type="ECO:0000313" key="2">
    <source>
        <dbReference type="EMBL" id="RFC83159.1"/>
    </source>
</evidence>
<dbReference type="EMBL" id="PYIX02000021">
    <property type="protein sequence ID" value="RFC83159.1"/>
    <property type="molecule type" value="Genomic_DNA"/>
</dbReference>
<evidence type="ECO:0000313" key="1">
    <source>
        <dbReference type="EMBL" id="MFC2995820.1"/>
    </source>
</evidence>
<dbReference type="Proteomes" id="UP001595455">
    <property type="component" value="Unassembled WGS sequence"/>
</dbReference>
<accession>A0A371YNX0</accession>
<name>A0A371YNX0_9GAMM</name>
<organism evidence="2 3">
    <name type="scientific">Acinetobacter sichuanensis</name>
    <dbReference type="NCBI Taxonomy" id="2136183"/>
    <lineage>
        <taxon>Bacteria</taxon>
        <taxon>Pseudomonadati</taxon>
        <taxon>Pseudomonadota</taxon>
        <taxon>Gammaproteobacteria</taxon>
        <taxon>Moraxellales</taxon>
        <taxon>Moraxellaceae</taxon>
        <taxon>Acinetobacter</taxon>
    </lineage>
</organism>
<evidence type="ECO:0000313" key="3">
    <source>
        <dbReference type="Proteomes" id="UP000240957"/>
    </source>
</evidence>
<dbReference type="RefSeq" id="WP_107008755.1">
    <property type="nucleotide sequence ID" value="NZ_JBHRSF010000040.1"/>
</dbReference>